<evidence type="ECO:0000256" key="1">
    <source>
        <dbReference type="ARBA" id="ARBA00010944"/>
    </source>
</evidence>
<dbReference type="Pfam" id="PF04321">
    <property type="entry name" value="RmlD_sub_bind"/>
    <property type="match status" value="1"/>
</dbReference>
<dbReference type="PANTHER" id="PTHR10491">
    <property type="entry name" value="DTDP-4-DEHYDRORHAMNOSE REDUCTASE"/>
    <property type="match status" value="1"/>
</dbReference>
<accession>A0ABT2JEA6</accession>
<evidence type="ECO:0000313" key="5">
    <source>
        <dbReference type="Proteomes" id="UP001156441"/>
    </source>
</evidence>
<dbReference type="PANTHER" id="PTHR10491:SF4">
    <property type="entry name" value="METHIONINE ADENOSYLTRANSFERASE 2 SUBUNIT BETA"/>
    <property type="match status" value="1"/>
</dbReference>
<dbReference type="EMBL" id="JAFFZE010000017">
    <property type="protein sequence ID" value="MCT2586223.1"/>
    <property type="molecule type" value="Genomic_DNA"/>
</dbReference>
<organism evidence="4 5">
    <name type="scientific">Actinophytocola gossypii</name>
    <dbReference type="NCBI Taxonomy" id="2812003"/>
    <lineage>
        <taxon>Bacteria</taxon>
        <taxon>Bacillati</taxon>
        <taxon>Actinomycetota</taxon>
        <taxon>Actinomycetes</taxon>
        <taxon>Pseudonocardiales</taxon>
        <taxon>Pseudonocardiaceae</taxon>
    </lineage>
</organism>
<dbReference type="NCBIfam" id="TIGR01214">
    <property type="entry name" value="rmlD"/>
    <property type="match status" value="1"/>
</dbReference>
<dbReference type="EC" id="1.1.1.133" evidence="2"/>
<keyword evidence="2 4" id="KW-0560">Oxidoreductase</keyword>
<dbReference type="InterPro" id="IPR029903">
    <property type="entry name" value="RmlD-like-bd"/>
</dbReference>
<keyword evidence="2" id="KW-0521">NADP</keyword>
<comment type="function">
    <text evidence="2">Catalyzes the reduction of dTDP-6-deoxy-L-lyxo-4-hexulose to yield dTDP-L-rhamnose.</text>
</comment>
<dbReference type="Proteomes" id="UP001156441">
    <property type="component" value="Unassembled WGS sequence"/>
</dbReference>
<proteinExistence type="inferred from homology"/>
<protein>
    <recommendedName>
        <fullName evidence="2">dTDP-4-dehydrorhamnose reductase</fullName>
        <ecNumber evidence="2">1.1.1.133</ecNumber>
    </recommendedName>
</protein>
<name>A0ABT2JEA6_9PSEU</name>
<dbReference type="Gene3D" id="3.90.25.10">
    <property type="entry name" value="UDP-galactose 4-epimerase, domain 1"/>
    <property type="match status" value="1"/>
</dbReference>
<evidence type="ECO:0000259" key="3">
    <source>
        <dbReference type="Pfam" id="PF04321"/>
    </source>
</evidence>
<dbReference type="RefSeq" id="WP_260194012.1">
    <property type="nucleotide sequence ID" value="NZ_JAFFZE010000017.1"/>
</dbReference>
<dbReference type="GO" id="GO:0008831">
    <property type="term" value="F:dTDP-4-dehydrorhamnose reductase activity"/>
    <property type="evidence" value="ECO:0007669"/>
    <property type="project" value="UniProtKB-EC"/>
</dbReference>
<comment type="similarity">
    <text evidence="1 2">Belongs to the dTDP-4-dehydrorhamnose reductase family.</text>
</comment>
<evidence type="ECO:0000313" key="4">
    <source>
        <dbReference type="EMBL" id="MCT2586223.1"/>
    </source>
</evidence>
<dbReference type="InterPro" id="IPR005913">
    <property type="entry name" value="dTDP_dehydrorham_reduct"/>
</dbReference>
<feature type="domain" description="RmlD-like substrate binding" evidence="3">
    <location>
        <begin position="4"/>
        <end position="289"/>
    </location>
</feature>
<dbReference type="Gene3D" id="3.40.50.720">
    <property type="entry name" value="NAD(P)-binding Rossmann-like Domain"/>
    <property type="match status" value="1"/>
</dbReference>
<sequence length="300" mass="30875">MLALLVPGGNGQLGRELAARAPAGYEVRAPGSAELDITNAGAVIEAVKSLAEGAGSLVPVVVNTAAYTAVDAAETDTTRAFAVNADGPRLLAAACSAHGVPLVHVSTDYVFAGDADHPYAESDPPAPRGAYGATKAAGEEAVLGSGARAWVVRTAWVYGAHGRNFVKTMARLAASRDTLTVVDDQRGSPTWTGDLADGLLELAGRVAGDSPPESTILHATGGGETTWYEFAGAVFEELGLDPARVRPCKSEEYPTPAPRPAYSVLSDAAWRAAGLTPLRPWREALAAAFAVDGAAFRDPA</sequence>
<reference evidence="4 5" key="1">
    <citation type="submission" date="2021-02" db="EMBL/GenBank/DDBJ databases">
        <title>Actinophytocola xerophila sp. nov., isolated from soil of cotton cropping field.</title>
        <authorList>
            <person name="Huang R."/>
            <person name="Chen X."/>
            <person name="Ge X."/>
            <person name="Liu W."/>
        </authorList>
    </citation>
    <scope>NUCLEOTIDE SEQUENCE [LARGE SCALE GENOMIC DNA]</scope>
    <source>
        <strain evidence="4 5">S1-96</strain>
    </source>
</reference>
<dbReference type="InterPro" id="IPR036291">
    <property type="entry name" value="NAD(P)-bd_dom_sf"/>
</dbReference>
<evidence type="ECO:0000256" key="2">
    <source>
        <dbReference type="RuleBase" id="RU364082"/>
    </source>
</evidence>
<dbReference type="SUPFAM" id="SSF51735">
    <property type="entry name" value="NAD(P)-binding Rossmann-fold domains"/>
    <property type="match status" value="1"/>
</dbReference>
<comment type="pathway">
    <text evidence="2">Carbohydrate biosynthesis; dTDP-L-rhamnose biosynthesis.</text>
</comment>
<comment type="caution">
    <text evidence="4">The sequence shown here is derived from an EMBL/GenBank/DDBJ whole genome shotgun (WGS) entry which is preliminary data.</text>
</comment>
<keyword evidence="5" id="KW-1185">Reference proteome</keyword>
<dbReference type="CDD" id="cd05254">
    <property type="entry name" value="dTDP_HR_like_SDR_e"/>
    <property type="match status" value="1"/>
</dbReference>
<gene>
    <name evidence="4" type="primary">rfbD</name>
    <name evidence="4" type="ORF">JT362_24190</name>
</gene>